<accession>A0ABQ2UVA8</accession>
<evidence type="ECO:0000313" key="1">
    <source>
        <dbReference type="EMBL" id="GGU53560.1"/>
    </source>
</evidence>
<sequence>MDPFSIFKQPIFTKEPHRLLVNLLVTKNIDGHPWFKAAGARSEGASGHRPEVIFNLPCRNTRELRQVGLGETATSCHKQTEQVPFNHATPQESFQLTLCVLTDHFGMGGDKQWPNDARPT</sequence>
<evidence type="ECO:0000313" key="2">
    <source>
        <dbReference type="Proteomes" id="UP000654471"/>
    </source>
</evidence>
<proteinExistence type="predicted"/>
<dbReference type="EMBL" id="BMRP01000004">
    <property type="protein sequence ID" value="GGU53560.1"/>
    <property type="molecule type" value="Genomic_DNA"/>
</dbReference>
<keyword evidence="2" id="KW-1185">Reference proteome</keyword>
<gene>
    <name evidence="1" type="ORF">GCM10010211_17890</name>
</gene>
<name>A0ABQ2UVA8_9ACTN</name>
<organism evidence="1 2">
    <name type="scientific">Streptomyces albospinus</name>
    <dbReference type="NCBI Taxonomy" id="285515"/>
    <lineage>
        <taxon>Bacteria</taxon>
        <taxon>Bacillati</taxon>
        <taxon>Actinomycetota</taxon>
        <taxon>Actinomycetes</taxon>
        <taxon>Kitasatosporales</taxon>
        <taxon>Streptomycetaceae</taxon>
        <taxon>Streptomyces</taxon>
    </lineage>
</organism>
<dbReference type="Proteomes" id="UP000654471">
    <property type="component" value="Unassembled WGS sequence"/>
</dbReference>
<reference evidence="2" key="1">
    <citation type="journal article" date="2019" name="Int. J. Syst. Evol. Microbiol.">
        <title>The Global Catalogue of Microorganisms (GCM) 10K type strain sequencing project: providing services to taxonomists for standard genome sequencing and annotation.</title>
        <authorList>
            <consortium name="The Broad Institute Genomics Platform"/>
            <consortium name="The Broad Institute Genome Sequencing Center for Infectious Disease"/>
            <person name="Wu L."/>
            <person name="Ma J."/>
        </authorList>
    </citation>
    <scope>NUCLEOTIDE SEQUENCE [LARGE SCALE GENOMIC DNA]</scope>
    <source>
        <strain evidence="2">JCM 3399</strain>
    </source>
</reference>
<comment type="caution">
    <text evidence="1">The sequence shown here is derived from an EMBL/GenBank/DDBJ whole genome shotgun (WGS) entry which is preliminary data.</text>
</comment>
<protein>
    <submittedName>
        <fullName evidence="1">Uncharacterized protein</fullName>
    </submittedName>
</protein>